<evidence type="ECO:0000313" key="3">
    <source>
        <dbReference type="Proteomes" id="UP000246740"/>
    </source>
</evidence>
<keyword evidence="3" id="KW-1185">Reference proteome</keyword>
<reference evidence="2 3" key="1">
    <citation type="journal article" date="2018" name="Mol. Biol. Evol.">
        <title>Broad Genomic Sampling Reveals a Smut Pathogenic Ancestry of the Fungal Clade Ustilaginomycotina.</title>
        <authorList>
            <person name="Kijpornyongpan T."/>
            <person name="Mondo S.J."/>
            <person name="Barry K."/>
            <person name="Sandor L."/>
            <person name="Lee J."/>
            <person name="Lipzen A."/>
            <person name="Pangilinan J."/>
            <person name="LaButti K."/>
            <person name="Hainaut M."/>
            <person name="Henrissat B."/>
            <person name="Grigoriev I.V."/>
            <person name="Spatafora J.W."/>
            <person name="Aime M.C."/>
        </authorList>
    </citation>
    <scope>NUCLEOTIDE SEQUENCE [LARGE SCALE GENOMIC DNA]</scope>
    <source>
        <strain evidence="2 3">MCA 3645</strain>
    </source>
</reference>
<proteinExistence type="predicted"/>
<dbReference type="EMBL" id="KZ819194">
    <property type="protein sequence ID" value="PWY99643.1"/>
    <property type="molecule type" value="Genomic_DNA"/>
</dbReference>
<feature type="compositionally biased region" description="Basic residues" evidence="1">
    <location>
        <begin position="41"/>
        <end position="50"/>
    </location>
</feature>
<feature type="compositionally biased region" description="Basic and acidic residues" evidence="1">
    <location>
        <begin position="23"/>
        <end position="40"/>
    </location>
</feature>
<protein>
    <submittedName>
        <fullName evidence="2">Uncharacterized protein</fullName>
    </submittedName>
</protein>
<dbReference type="InParanoid" id="A0A317XMT6"/>
<dbReference type="Proteomes" id="UP000246740">
    <property type="component" value="Unassembled WGS sequence"/>
</dbReference>
<evidence type="ECO:0000256" key="1">
    <source>
        <dbReference type="SAM" id="MobiDB-lite"/>
    </source>
</evidence>
<gene>
    <name evidence="2" type="ORF">BCV70DRAFT_110463</name>
</gene>
<feature type="region of interest" description="Disordered" evidence="1">
    <location>
        <begin position="82"/>
        <end position="119"/>
    </location>
</feature>
<evidence type="ECO:0000313" key="2">
    <source>
        <dbReference type="EMBL" id="PWY99643.1"/>
    </source>
</evidence>
<feature type="region of interest" description="Disordered" evidence="1">
    <location>
        <begin position="1"/>
        <end position="55"/>
    </location>
</feature>
<organism evidence="2 3">
    <name type="scientific">Testicularia cyperi</name>
    <dbReference type="NCBI Taxonomy" id="1882483"/>
    <lineage>
        <taxon>Eukaryota</taxon>
        <taxon>Fungi</taxon>
        <taxon>Dikarya</taxon>
        <taxon>Basidiomycota</taxon>
        <taxon>Ustilaginomycotina</taxon>
        <taxon>Ustilaginomycetes</taxon>
        <taxon>Ustilaginales</taxon>
        <taxon>Anthracoideaceae</taxon>
        <taxon>Testicularia</taxon>
    </lineage>
</organism>
<name>A0A317XMT6_9BASI</name>
<sequence>MTSPRRGKSDSSHISKSATRTDQIGKSRERAKKKEGSRTKAKEKKKKKKKKEEDVFTVQALDSAVPWASLERICSSMMASNEGTGRAFPAVEHAARPSRRGGLCRPPLVDQKPRKELST</sequence>
<accession>A0A317XMT6</accession>
<dbReference type="AlphaFoldDB" id="A0A317XMT6"/>